<keyword evidence="1" id="KW-1133">Transmembrane helix</keyword>
<feature type="transmembrane region" description="Helical" evidence="1">
    <location>
        <begin position="104"/>
        <end position="124"/>
    </location>
</feature>
<feature type="transmembrane region" description="Helical" evidence="1">
    <location>
        <begin position="191"/>
        <end position="211"/>
    </location>
</feature>
<keyword evidence="1" id="KW-0472">Membrane</keyword>
<name>A0AAJ7L6X1_9ACAR</name>
<feature type="transmembrane region" description="Helical" evidence="1">
    <location>
        <begin position="78"/>
        <end position="97"/>
    </location>
</feature>
<protein>
    <submittedName>
        <fullName evidence="3">Protein lifeguard 2-like</fullName>
    </submittedName>
</protein>
<dbReference type="KEGG" id="goe:108864873"/>
<dbReference type="GeneID" id="108864873"/>
<evidence type="ECO:0000256" key="1">
    <source>
        <dbReference type="SAM" id="Phobius"/>
    </source>
</evidence>
<keyword evidence="2" id="KW-1185">Reference proteome</keyword>
<dbReference type="RefSeq" id="XP_018496775.1">
    <property type="nucleotide sequence ID" value="XM_018641259.1"/>
</dbReference>
<gene>
    <name evidence="3" type="primary">LOC108864873</name>
</gene>
<feature type="transmembrane region" description="Helical" evidence="1">
    <location>
        <begin position="158"/>
        <end position="179"/>
    </location>
</feature>
<sequence length="217" mass="24629">MKLVKNPQVYFGKGEDDKQKILKIEEYEHPESMLSFMRVFVLRTLFYILWLHLVVLTSIVAGALFIDVVRDFVVANRELAYIAFVLMPSVHCLLICYPPVRSCWLLLAFVTLFGYVEAAVSAIFNTYCIFMTDFICLLTCSEVIVMTFTPLRITSNCGFLLVLFLHFINFGTTVILMTSKASSVDVFVTSIATWFGAGVMTLKVNSVVAHFEPRNFV</sequence>
<feature type="transmembrane region" description="Helical" evidence="1">
    <location>
        <begin position="130"/>
        <end position="151"/>
    </location>
</feature>
<feature type="transmembrane region" description="Helical" evidence="1">
    <location>
        <begin position="45"/>
        <end position="66"/>
    </location>
</feature>
<proteinExistence type="predicted"/>
<keyword evidence="1" id="KW-0812">Transmembrane</keyword>
<dbReference type="AlphaFoldDB" id="A0AAJ7L6X1"/>
<reference evidence="3" key="1">
    <citation type="submission" date="2025-08" db="UniProtKB">
        <authorList>
            <consortium name="RefSeq"/>
        </authorList>
    </citation>
    <scope>IDENTIFICATION</scope>
</reference>
<evidence type="ECO:0000313" key="3">
    <source>
        <dbReference type="RefSeq" id="XP_018496775.1"/>
    </source>
</evidence>
<evidence type="ECO:0000313" key="2">
    <source>
        <dbReference type="Proteomes" id="UP000694867"/>
    </source>
</evidence>
<dbReference type="Proteomes" id="UP000694867">
    <property type="component" value="Unplaced"/>
</dbReference>
<organism evidence="2 3">
    <name type="scientific">Galendromus occidentalis</name>
    <name type="common">western predatory mite</name>
    <dbReference type="NCBI Taxonomy" id="34638"/>
    <lineage>
        <taxon>Eukaryota</taxon>
        <taxon>Metazoa</taxon>
        <taxon>Ecdysozoa</taxon>
        <taxon>Arthropoda</taxon>
        <taxon>Chelicerata</taxon>
        <taxon>Arachnida</taxon>
        <taxon>Acari</taxon>
        <taxon>Parasitiformes</taxon>
        <taxon>Mesostigmata</taxon>
        <taxon>Gamasina</taxon>
        <taxon>Phytoseioidea</taxon>
        <taxon>Phytoseiidae</taxon>
        <taxon>Typhlodrominae</taxon>
        <taxon>Galendromus</taxon>
    </lineage>
</organism>
<accession>A0AAJ7L6X1</accession>